<dbReference type="AlphaFoldDB" id="A0AAW5N9V7"/>
<sequence>MWKIYILVGMLCLTSCSKYPEVKECVQKYLEEMANHDSISINDNLLIKPGDSPKTMNDYKCYNYSDYKITNIISRGDSLFKVAVELISPKREIALLVEKDTIKNENSYSVIDSWNFLDFEYSEKDYEFAKKTGCLPDSCFTDLEIENRVNTSFLMRFEYMTELEQNLKSKIKVQNQNWNKGYGNYASGSAIIYNGSSYSFFSLGFIRPSFIHLLTDAWVVFIHLAK</sequence>
<accession>A0AAW5N9V7</accession>
<dbReference type="RefSeq" id="WP_258335929.1">
    <property type="nucleotide sequence ID" value="NZ_JANRHJ010000010.1"/>
</dbReference>
<reference evidence="1 2" key="1">
    <citation type="submission" date="2022-08" db="EMBL/GenBank/DDBJ databases">
        <authorList>
            <person name="Zeman M."/>
            <person name="Kubasova T."/>
        </authorList>
    </citation>
    <scope>NUCLEOTIDE SEQUENCE [LARGE SCALE GENOMIC DNA]</scope>
    <source>
        <strain evidence="1 2">ET62</strain>
    </source>
</reference>
<evidence type="ECO:0000313" key="2">
    <source>
        <dbReference type="Proteomes" id="UP001204579"/>
    </source>
</evidence>
<dbReference type="Proteomes" id="UP001204579">
    <property type="component" value="Unassembled WGS sequence"/>
</dbReference>
<organism evidence="1 2">
    <name type="scientific">Phocaeicola barnesiae</name>
    <dbReference type="NCBI Taxonomy" id="376804"/>
    <lineage>
        <taxon>Bacteria</taxon>
        <taxon>Pseudomonadati</taxon>
        <taxon>Bacteroidota</taxon>
        <taxon>Bacteroidia</taxon>
        <taxon>Bacteroidales</taxon>
        <taxon>Bacteroidaceae</taxon>
        <taxon>Phocaeicola</taxon>
    </lineage>
</organism>
<proteinExistence type="predicted"/>
<dbReference type="EMBL" id="JANRHJ010000010">
    <property type="protein sequence ID" value="MCR8874359.1"/>
    <property type="molecule type" value="Genomic_DNA"/>
</dbReference>
<name>A0AAW5N9V7_9BACT</name>
<gene>
    <name evidence="1" type="ORF">NW209_10090</name>
</gene>
<evidence type="ECO:0000313" key="1">
    <source>
        <dbReference type="EMBL" id="MCR8874359.1"/>
    </source>
</evidence>
<keyword evidence="2" id="KW-1185">Reference proteome</keyword>
<comment type="caution">
    <text evidence="1">The sequence shown here is derived from an EMBL/GenBank/DDBJ whole genome shotgun (WGS) entry which is preliminary data.</text>
</comment>
<evidence type="ECO:0008006" key="3">
    <source>
        <dbReference type="Google" id="ProtNLM"/>
    </source>
</evidence>
<protein>
    <recommendedName>
        <fullName evidence="3">Lipoprotein</fullName>
    </recommendedName>
</protein>